<dbReference type="EMBL" id="JAQQAF010000008">
    <property type="protein sequence ID" value="KAJ8464394.1"/>
    <property type="molecule type" value="Genomic_DNA"/>
</dbReference>
<dbReference type="InterPro" id="IPR008390">
    <property type="entry name" value="AWPM-19"/>
</dbReference>
<protein>
    <submittedName>
        <fullName evidence="2">Uncharacterized protein</fullName>
    </submittedName>
</protein>
<proteinExistence type="predicted"/>
<dbReference type="PANTHER" id="PTHR33294:SF10">
    <property type="entry name" value="OS01G0247900 PROTEIN"/>
    <property type="match status" value="1"/>
</dbReference>
<evidence type="ECO:0000313" key="3">
    <source>
        <dbReference type="Proteomes" id="UP001222027"/>
    </source>
</evidence>
<keyword evidence="1" id="KW-1133">Transmembrane helix</keyword>
<gene>
    <name evidence="2" type="ORF">OPV22_026946</name>
</gene>
<feature type="transmembrane region" description="Helical" evidence="1">
    <location>
        <begin position="133"/>
        <end position="152"/>
    </location>
</feature>
<evidence type="ECO:0000256" key="1">
    <source>
        <dbReference type="SAM" id="Phobius"/>
    </source>
</evidence>
<feature type="transmembrane region" description="Helical" evidence="1">
    <location>
        <begin position="6"/>
        <end position="31"/>
    </location>
</feature>
<dbReference type="AlphaFoldDB" id="A0AAV8Q654"/>
<feature type="transmembrane region" description="Helical" evidence="1">
    <location>
        <begin position="97"/>
        <end position="121"/>
    </location>
</feature>
<reference evidence="2 3" key="1">
    <citation type="submission" date="2022-12" db="EMBL/GenBank/DDBJ databases">
        <title>Chromosome-scale assembly of the Ensete ventricosum genome.</title>
        <authorList>
            <person name="Dussert Y."/>
            <person name="Stocks J."/>
            <person name="Wendawek A."/>
            <person name="Woldeyes F."/>
            <person name="Nichols R.A."/>
            <person name="Borrell J.S."/>
        </authorList>
    </citation>
    <scope>NUCLEOTIDE SEQUENCE [LARGE SCALE GENOMIC DNA]</scope>
    <source>
        <strain evidence="3">cv. Maze</strain>
        <tissue evidence="2">Seeds</tissue>
    </source>
</reference>
<comment type="caution">
    <text evidence="2">The sequence shown here is derived from an EMBL/GenBank/DDBJ whole genome shotgun (WGS) entry which is preliminary data.</text>
</comment>
<accession>A0AAV8Q654</accession>
<evidence type="ECO:0000313" key="2">
    <source>
        <dbReference type="EMBL" id="KAJ8464394.1"/>
    </source>
</evidence>
<keyword evidence="3" id="KW-1185">Reference proteome</keyword>
<keyword evidence="1" id="KW-0472">Membrane</keyword>
<organism evidence="2 3">
    <name type="scientific">Ensete ventricosum</name>
    <name type="common">Abyssinian banana</name>
    <name type="synonym">Musa ensete</name>
    <dbReference type="NCBI Taxonomy" id="4639"/>
    <lineage>
        <taxon>Eukaryota</taxon>
        <taxon>Viridiplantae</taxon>
        <taxon>Streptophyta</taxon>
        <taxon>Embryophyta</taxon>
        <taxon>Tracheophyta</taxon>
        <taxon>Spermatophyta</taxon>
        <taxon>Magnoliopsida</taxon>
        <taxon>Liliopsida</taxon>
        <taxon>Zingiberales</taxon>
        <taxon>Musaceae</taxon>
        <taxon>Ensete</taxon>
    </lineage>
</organism>
<dbReference type="Pfam" id="PF05512">
    <property type="entry name" value="AWPM-19"/>
    <property type="match status" value="1"/>
</dbReference>
<dbReference type="Proteomes" id="UP001222027">
    <property type="component" value="Unassembled WGS sequence"/>
</dbReference>
<feature type="transmembrane region" description="Helical" evidence="1">
    <location>
        <begin position="52"/>
        <end position="77"/>
    </location>
</feature>
<dbReference type="PANTHER" id="PTHR33294">
    <property type="entry name" value="AWPM-19-LIKE FAMILY PROTEIN"/>
    <property type="match status" value="1"/>
</dbReference>
<name>A0AAV8Q654_ENSVE</name>
<keyword evidence="1" id="KW-0812">Transmembrane</keyword>
<sequence length="162" mass="17357">MALKPVASLLLFLNFCMYVIVTAIGGWAINVAINRGFIIGPELVLPAHFTPVYFPIGNFATGFFVVFALIAGTVGAASGIAGFNHIRFWNYDSLQPAASSAVTAWLLTLLAMGLACKEIVLEGRNARLRTMEAFLIILSATQLVYILVIHGGSSKHQARASS</sequence>